<dbReference type="PANTHER" id="PTHR21022">
    <property type="entry name" value="PREPHENATE DEHYDRATASE P PROTEIN"/>
    <property type="match status" value="1"/>
</dbReference>
<proteinExistence type="predicted"/>
<keyword evidence="3" id="KW-0584">Phenylalanine biosynthesis</keyword>
<protein>
    <submittedName>
        <fullName evidence="8">Prephenate dehydratase</fullName>
    </submittedName>
</protein>
<comment type="pathway">
    <text evidence="5">Amino-acid biosynthesis.</text>
</comment>
<keyword evidence="4" id="KW-0456">Lyase</keyword>
<dbReference type="Pfam" id="PF00800">
    <property type="entry name" value="PDT"/>
    <property type="match status" value="1"/>
</dbReference>
<evidence type="ECO:0000256" key="2">
    <source>
        <dbReference type="ARBA" id="ARBA00023141"/>
    </source>
</evidence>
<feature type="domain" description="Prephenate dehydratase" evidence="6">
    <location>
        <begin position="16"/>
        <end position="187"/>
    </location>
</feature>
<gene>
    <name evidence="8" type="ORF">CM19_09510</name>
</gene>
<evidence type="ECO:0000256" key="1">
    <source>
        <dbReference type="ARBA" id="ARBA00022605"/>
    </source>
</evidence>
<dbReference type="PROSITE" id="PS51671">
    <property type="entry name" value="ACT"/>
    <property type="match status" value="1"/>
</dbReference>
<dbReference type="InterPro" id="IPR002912">
    <property type="entry name" value="ACT_dom"/>
</dbReference>
<evidence type="ECO:0000259" key="7">
    <source>
        <dbReference type="PROSITE" id="PS51671"/>
    </source>
</evidence>
<evidence type="ECO:0000313" key="9">
    <source>
        <dbReference type="Proteomes" id="UP000024332"/>
    </source>
</evidence>
<feature type="domain" description="ACT" evidence="7">
    <location>
        <begin position="197"/>
        <end position="274"/>
    </location>
</feature>
<dbReference type="RefSeq" id="WP_048100116.1">
    <property type="nucleotide sequence ID" value="NZ_JFZT01000048.1"/>
</dbReference>
<evidence type="ECO:0000259" key="6">
    <source>
        <dbReference type="PROSITE" id="PS51171"/>
    </source>
</evidence>
<keyword evidence="2" id="KW-0057">Aromatic amino acid biosynthesis</keyword>
<dbReference type="Gene3D" id="3.30.70.260">
    <property type="match status" value="1"/>
</dbReference>
<dbReference type="InterPro" id="IPR045865">
    <property type="entry name" value="ACT-like_dom_sf"/>
</dbReference>
<dbReference type="GO" id="GO:0009094">
    <property type="term" value="P:L-phenylalanine biosynthetic process"/>
    <property type="evidence" value="ECO:0007669"/>
    <property type="project" value="UniProtKB-KW"/>
</dbReference>
<organism evidence="8 9">
    <name type="scientific">Candidatus Acidianus copahuensis</name>
    <dbReference type="NCBI Taxonomy" id="1160895"/>
    <lineage>
        <taxon>Archaea</taxon>
        <taxon>Thermoproteota</taxon>
        <taxon>Thermoprotei</taxon>
        <taxon>Sulfolobales</taxon>
        <taxon>Sulfolobaceae</taxon>
        <taxon>Acidianus</taxon>
    </lineage>
</organism>
<evidence type="ECO:0000256" key="3">
    <source>
        <dbReference type="ARBA" id="ARBA00023222"/>
    </source>
</evidence>
<comment type="caution">
    <text evidence="8">The sequence shown here is derived from an EMBL/GenBank/DDBJ whole genome shotgun (WGS) entry which is preliminary data.</text>
</comment>
<dbReference type="SUPFAM" id="SSF55021">
    <property type="entry name" value="ACT-like"/>
    <property type="match status" value="1"/>
</dbReference>
<dbReference type="SUPFAM" id="SSF53850">
    <property type="entry name" value="Periplasmic binding protein-like II"/>
    <property type="match status" value="1"/>
</dbReference>
<dbReference type="PROSITE" id="PS51171">
    <property type="entry name" value="PREPHENATE_DEHYDR_3"/>
    <property type="match status" value="1"/>
</dbReference>
<dbReference type="CDD" id="cd13630">
    <property type="entry name" value="PBP2_PDT_1"/>
    <property type="match status" value="1"/>
</dbReference>
<dbReference type="PANTHER" id="PTHR21022:SF19">
    <property type="entry name" value="PREPHENATE DEHYDRATASE-RELATED"/>
    <property type="match status" value="1"/>
</dbReference>
<dbReference type="Pfam" id="PF01842">
    <property type="entry name" value="ACT"/>
    <property type="match status" value="1"/>
</dbReference>
<evidence type="ECO:0000313" key="8">
    <source>
        <dbReference type="EMBL" id="EZQ03066.1"/>
    </source>
</evidence>
<dbReference type="OrthoDB" id="8755at2157"/>
<dbReference type="CDD" id="cd04905">
    <property type="entry name" value="ACT_CM-PDT"/>
    <property type="match status" value="1"/>
</dbReference>
<sequence>MFIYQKIKSLVVDPDGIYYLGPKGSFSHEVALKIQGENYVEQDSISSVFAAVNKNNGIGVVPIENNREGPVNDTLDNLFHEDEIYINKEIEMPIRLVLAGSSYTKITSETKVYSHNHAIQEAKRTLQKLGITRVIPVDSTSRAAILAKEENALAICSEFAAKIYGLKVIKSDIQDGINITKFAVISNNITLEGDRSVVLFTVPHKPGGLFRVLQSFYERNINLTMIYSRPLKEIPWRYYFYLEYEGRYMDELMQSMKSNVEEIKFKGSFSFLYDNARF</sequence>
<dbReference type="AlphaFoldDB" id="A0A031LLQ0"/>
<evidence type="ECO:0000256" key="4">
    <source>
        <dbReference type="ARBA" id="ARBA00023239"/>
    </source>
</evidence>
<dbReference type="GO" id="GO:0005737">
    <property type="term" value="C:cytoplasm"/>
    <property type="evidence" value="ECO:0007669"/>
    <property type="project" value="TreeGrafter"/>
</dbReference>
<dbReference type="InterPro" id="IPR001086">
    <property type="entry name" value="Preph_deHydtase"/>
</dbReference>
<dbReference type="Proteomes" id="UP000024332">
    <property type="component" value="Unassembled WGS sequence"/>
</dbReference>
<reference evidence="8 9" key="1">
    <citation type="submission" date="2014-03" db="EMBL/GenBank/DDBJ databases">
        <title>Draft genome sequence of the novel thermoacidophilic archaea Acidianus copahuensis ALE1 strain, isolated from Copahue volcanic area in Neuquen Argentina.</title>
        <authorList>
            <person name="Urbieta M.S."/>
            <person name="Rascovan N."/>
            <person name="Castro C."/>
            <person name="Revale S."/>
            <person name="Giaveno M.A."/>
            <person name="Vazquez M.P."/>
            <person name="Donati E.R."/>
        </authorList>
    </citation>
    <scope>NUCLEOTIDE SEQUENCE [LARGE SCALE GENOMIC DNA]</scope>
    <source>
        <strain evidence="8 9">ALE1</strain>
    </source>
</reference>
<dbReference type="EMBL" id="JFZT01000048">
    <property type="protein sequence ID" value="EZQ03066.1"/>
    <property type="molecule type" value="Genomic_DNA"/>
</dbReference>
<evidence type="ECO:0000256" key="5">
    <source>
        <dbReference type="ARBA" id="ARBA00029440"/>
    </source>
</evidence>
<dbReference type="Gene3D" id="3.40.190.10">
    <property type="entry name" value="Periplasmic binding protein-like II"/>
    <property type="match status" value="2"/>
</dbReference>
<keyword evidence="9" id="KW-1185">Reference proteome</keyword>
<accession>A0A031LLQ0</accession>
<dbReference type="GO" id="GO:0004664">
    <property type="term" value="F:prephenate dehydratase activity"/>
    <property type="evidence" value="ECO:0007669"/>
    <property type="project" value="InterPro"/>
</dbReference>
<dbReference type="STRING" id="1160895.CM19_09510"/>
<keyword evidence="1" id="KW-0028">Amino-acid biosynthesis</keyword>
<name>A0A031LLQ0_9CREN</name>